<dbReference type="EMBL" id="LGCM01000008">
    <property type="protein sequence ID" value="KPL90868.1"/>
    <property type="molecule type" value="Genomic_DNA"/>
</dbReference>
<evidence type="ECO:0000313" key="4">
    <source>
        <dbReference type="Proteomes" id="UP000050501"/>
    </source>
</evidence>
<dbReference type="Pfam" id="PF25791">
    <property type="entry name" value="WHD_BREX_BrxC"/>
    <property type="match status" value="1"/>
</dbReference>
<dbReference type="AlphaFoldDB" id="A0A0P6YLJ1"/>
<accession>A0A0P6YLJ1</accession>
<keyword evidence="1" id="KW-0175">Coiled coil</keyword>
<evidence type="ECO:0000256" key="1">
    <source>
        <dbReference type="SAM" id="Coils"/>
    </source>
</evidence>
<evidence type="ECO:0000313" key="3">
    <source>
        <dbReference type="EMBL" id="KPL90868.1"/>
    </source>
</evidence>
<gene>
    <name evidence="3" type="ORF">ADN01_02115</name>
</gene>
<evidence type="ECO:0000259" key="2">
    <source>
        <dbReference type="Pfam" id="PF25791"/>
    </source>
</evidence>
<dbReference type="PATRIC" id="fig|229921.5.peg.1196"/>
<dbReference type="NCBIfam" id="NF033441">
    <property type="entry name" value="BREX_BrxC"/>
    <property type="match status" value="1"/>
</dbReference>
<dbReference type="RefSeq" id="WP_062419291.1">
    <property type="nucleotide sequence ID" value="NZ_DF967974.1"/>
</dbReference>
<protein>
    <submittedName>
        <fullName evidence="3">ATPase</fullName>
    </submittedName>
</protein>
<feature type="coiled-coil region" evidence="1">
    <location>
        <begin position="1137"/>
        <end position="1198"/>
    </location>
</feature>
<reference evidence="3 4" key="1">
    <citation type="submission" date="2015-07" db="EMBL/GenBank/DDBJ databases">
        <title>Genome sequence of Levilinea saccharolytica DSM 16555.</title>
        <authorList>
            <person name="Hemp J."/>
            <person name="Ward L.M."/>
            <person name="Pace L.A."/>
            <person name="Fischer W.W."/>
        </authorList>
    </citation>
    <scope>NUCLEOTIDE SEQUENCE [LARGE SCALE GENOMIC DNA]</scope>
    <source>
        <strain evidence="3 4">KIBI-1</strain>
    </source>
</reference>
<organism evidence="3 4">
    <name type="scientific">Levilinea saccharolytica</name>
    <dbReference type="NCBI Taxonomy" id="229921"/>
    <lineage>
        <taxon>Bacteria</taxon>
        <taxon>Bacillati</taxon>
        <taxon>Chloroflexota</taxon>
        <taxon>Anaerolineae</taxon>
        <taxon>Anaerolineales</taxon>
        <taxon>Anaerolineaceae</taxon>
        <taxon>Levilinea</taxon>
    </lineage>
</organism>
<proteinExistence type="predicted"/>
<feature type="domain" description="Probable ATP-binding protein BrxC winged helix-turn-helix" evidence="2">
    <location>
        <begin position="795"/>
        <end position="881"/>
    </location>
</feature>
<comment type="caution">
    <text evidence="3">The sequence shown here is derived from an EMBL/GenBank/DDBJ whole genome shotgun (WGS) entry which is preliminary data.</text>
</comment>
<dbReference type="InterPro" id="IPR027417">
    <property type="entry name" value="P-loop_NTPase"/>
</dbReference>
<dbReference type="SUPFAM" id="SSF52540">
    <property type="entry name" value="P-loop containing nucleoside triphosphate hydrolases"/>
    <property type="match status" value="1"/>
</dbReference>
<dbReference type="InterPro" id="IPR047679">
    <property type="entry name" value="BREX_BrxC"/>
</dbReference>
<keyword evidence="4" id="KW-1185">Reference proteome</keyword>
<dbReference type="InterPro" id="IPR058038">
    <property type="entry name" value="BREX_BrxC_wHTH"/>
</dbReference>
<dbReference type="STRING" id="229921.ADN01_02115"/>
<dbReference type="OrthoDB" id="3201900at2"/>
<dbReference type="Proteomes" id="UP000050501">
    <property type="component" value="Unassembled WGS sequence"/>
</dbReference>
<name>A0A0P6YLJ1_9CHLR</name>
<sequence>MQIKTLFDPSKDIYRNIEKVITYNASQEVRLKAEITEYIVTESIEDQFERLLTKMQRAMDSGGENEVGVWVSGFYGSGKSSFTKYLGLALDQSVQIEGTRFLKYLQDRMNKPQTRALLSTVANRFPAAVVLLDLASEMLAGATMEEVSTVLYYKVLQWAGYSRNLKVAAFERRLKRDNRYEEFTSRIQNELGVSWKEVQNDPLVIDSLIPEIAHDFYPQLFKTASAFNTETTDFVRFENERVKEMIDIVREATGKEYIVFIIDEVGQYVSARPNLILNLDGLAKNLKNIGNGKVWILGTAQQTLTEDDPRASLNSPELYKLKDRFPIQIDLESSDIREICYRRLLGKSPDGEKALGAIFEKHGQELRFNTKLEDAKYYDADFDKVTFTNLYPFLPAHFDILLHLLGALAKSTGGIGLRSAIKVIQDILIEGPDGQPPVANQPIGWLATTVTLYDALEKDIRRAAPSIHKAVAKALIRFPDSAIHQEIAKTVAILQILGNMPVTVQNIASLTHPRVDAASRHDEVESAVKDLISDGFVPFGEKDGNLCFFSEKINDIDQERAQIPLRSIETRRIQNEGLREVFSPLPSVRLHNTLSVTSGLKSSTGSILANLAGEKETIQTVVELVAPEDYEGARTRLVEESRQRSSQYTIYLLGRTVNEINDLVSEIYRSREIVQRYRNDPDQEVKEYCSAQTDRANVLTGDLEHLLKNCLSQGSFIFRGQVTAADSLDHDLVEAAKKHLSTVAEQVFDRYNEAPVRADTNIAEKFLKAGNLKAIDSNIDPLSLVQVVGGTPRINTNHKALISIRDFIDRNGSVDGKRLTDYFTDAPFGWSPDTLRYLVAALLVNGEIKLKISGREIKVNGQQAIEGLRTNNSFKTVGISLRDGQLPPEVLARAAQRLTDLTGEPTIPLEQEISKSAVKHFPQLQLKYGPLVSKLENLGLPGVERIRELNKDLAEILETDASDVPQRLGSEESSLYTGLKWAADVTLALKNGLEVTIRDLREHWKEIRALPDSGIPGQLRNDVEESLAQIGERLGQENFYQHSADLSSALTSIKNHLRDAIDQMMDAQKNTIKIAKQDLPGLFEWNELTHEEQSQILAQLEALAIDVTKDLAGLKQLLGQEYTIQSRVSDIRKRIEEVGHERQLARLKEEKEQAAREGRSRITRSLNIPTRVTSSSQLDALIQQLQTLKTELALYNDIEVTIELKD</sequence>